<keyword evidence="3" id="KW-1185">Reference proteome</keyword>
<proteinExistence type="predicted"/>
<dbReference type="Proteomes" id="UP000594042">
    <property type="component" value="Chromosome"/>
</dbReference>
<evidence type="ECO:0000256" key="1">
    <source>
        <dbReference type="SAM" id="Phobius"/>
    </source>
</evidence>
<gene>
    <name evidence="2" type="ORF">Cop2CBH44_18440</name>
</gene>
<keyword evidence="1" id="KW-0812">Transmembrane</keyword>
<organism evidence="2 3">
    <name type="scientific">Coprobacter secundus subsp. similis</name>
    <dbReference type="NCBI Taxonomy" id="2751153"/>
    <lineage>
        <taxon>Bacteria</taxon>
        <taxon>Pseudomonadati</taxon>
        <taxon>Bacteroidota</taxon>
        <taxon>Bacteroidia</taxon>
        <taxon>Bacteroidales</taxon>
        <taxon>Barnesiellaceae</taxon>
        <taxon>Coprobacter</taxon>
    </lineage>
</organism>
<evidence type="ECO:0000313" key="3">
    <source>
        <dbReference type="Proteomes" id="UP000594042"/>
    </source>
</evidence>
<evidence type="ECO:0000313" key="2">
    <source>
        <dbReference type="EMBL" id="BCI63491.1"/>
    </source>
</evidence>
<accession>A0A7G1HY80</accession>
<name>A0A7G1HY80_9BACT</name>
<keyword evidence="1" id="KW-0472">Membrane</keyword>
<dbReference type="AlphaFoldDB" id="A0A7G1HY80"/>
<feature type="transmembrane region" description="Helical" evidence="1">
    <location>
        <begin position="27"/>
        <end position="44"/>
    </location>
</feature>
<dbReference type="EMBL" id="AP023322">
    <property type="protein sequence ID" value="BCI63491.1"/>
    <property type="molecule type" value="Genomic_DNA"/>
</dbReference>
<sequence>MPRIDALSEDQRTMPDIGNFLKGCNKWFFVMINMDIIMPNIYLMM</sequence>
<protein>
    <submittedName>
        <fullName evidence="2">Uncharacterized protein</fullName>
    </submittedName>
</protein>
<reference evidence="3" key="1">
    <citation type="submission" date="2020-07" db="EMBL/GenBank/DDBJ databases">
        <title>Complete genome sequencing of Coprobacter sp. strain 2CBH44.</title>
        <authorList>
            <person name="Sakamoto M."/>
            <person name="Murakami T."/>
            <person name="Mori H."/>
        </authorList>
    </citation>
    <scope>NUCLEOTIDE SEQUENCE [LARGE SCALE GENOMIC DNA]</scope>
    <source>
        <strain evidence="3">2CBH44</strain>
    </source>
</reference>
<dbReference type="KEGG" id="copr:Cop2CBH44_18440"/>
<keyword evidence="1" id="KW-1133">Transmembrane helix</keyword>